<dbReference type="GO" id="GO:0062129">
    <property type="term" value="C:chitin-based extracellular matrix"/>
    <property type="evidence" value="ECO:0007669"/>
    <property type="project" value="TreeGrafter"/>
</dbReference>
<proteinExistence type="predicted"/>
<comment type="caution">
    <text evidence="4">The sequence shown here is derived from an EMBL/GenBank/DDBJ whole genome shotgun (WGS) entry which is preliminary data.</text>
</comment>
<dbReference type="GO" id="GO:0008010">
    <property type="term" value="F:structural constituent of chitin-based larval cuticle"/>
    <property type="evidence" value="ECO:0007669"/>
    <property type="project" value="TreeGrafter"/>
</dbReference>
<dbReference type="PANTHER" id="PTHR10380:SF173">
    <property type="entry name" value="CUTICULAR PROTEIN 47EF, ISOFORM C-RELATED"/>
    <property type="match status" value="1"/>
</dbReference>
<evidence type="ECO:0000313" key="4">
    <source>
        <dbReference type="EMBL" id="CAL1280746.1"/>
    </source>
</evidence>
<dbReference type="InterPro" id="IPR000618">
    <property type="entry name" value="Insect_cuticle"/>
</dbReference>
<keyword evidence="3" id="KW-0732">Signal</keyword>
<sequence>MISQVFILAALAVAAFASLHHEPIHHPQPFKFGYSVKDKHGEQHREEVGDGKNVKGSYGFTDARGIHRQVNYVADHAGFRAQVKTNEPGTANQNPAAVHIISNAPYGYGGYAGAAGLGYAGLGGAGYGNAGLGAAGLGYGYGGLGAAGVGYGNAGLGGYGGLAYGGNILLSGLGYARYGIYLGILDSGCFSQLPSRTYIHHPQPFKFGYSAKDKHGEQHREEVGDGKNVKGSYGFTDARGIHRQVNYVADHAGFRAQVKTGEPGTANQNPAAVHIISNAPYGNGGYSGAAGVGGAGYGYNGLGAAGSGYGYAGIGGYGGLGYGGNELGGLGYTRYGY</sequence>
<dbReference type="PANTHER" id="PTHR10380">
    <property type="entry name" value="CUTICLE PROTEIN"/>
    <property type="match status" value="1"/>
</dbReference>
<dbReference type="InterPro" id="IPR050468">
    <property type="entry name" value="Cuticle_Struct_Prot"/>
</dbReference>
<dbReference type="EMBL" id="CAXIEN010000135">
    <property type="protein sequence ID" value="CAL1280746.1"/>
    <property type="molecule type" value="Genomic_DNA"/>
</dbReference>
<keyword evidence="5" id="KW-1185">Reference proteome</keyword>
<name>A0AAV2AAV8_9ARAC</name>
<accession>A0AAV2AAV8</accession>
<gene>
    <name evidence="4" type="ORF">LARSCL_LOCUS11154</name>
</gene>
<evidence type="ECO:0000256" key="3">
    <source>
        <dbReference type="SAM" id="SignalP"/>
    </source>
</evidence>
<dbReference type="PROSITE" id="PS51155">
    <property type="entry name" value="CHIT_BIND_RR_2"/>
    <property type="match status" value="2"/>
</dbReference>
<evidence type="ECO:0000256" key="2">
    <source>
        <dbReference type="PROSITE-ProRule" id="PRU00497"/>
    </source>
</evidence>
<dbReference type="Proteomes" id="UP001497382">
    <property type="component" value="Unassembled WGS sequence"/>
</dbReference>
<evidence type="ECO:0000313" key="5">
    <source>
        <dbReference type="Proteomes" id="UP001497382"/>
    </source>
</evidence>
<feature type="signal peptide" evidence="3">
    <location>
        <begin position="1"/>
        <end position="17"/>
    </location>
</feature>
<evidence type="ECO:0008006" key="6">
    <source>
        <dbReference type="Google" id="ProtNLM"/>
    </source>
</evidence>
<reference evidence="4 5" key="1">
    <citation type="submission" date="2024-04" db="EMBL/GenBank/DDBJ databases">
        <authorList>
            <person name="Rising A."/>
            <person name="Reimegard J."/>
            <person name="Sonavane S."/>
            <person name="Akerstrom W."/>
            <person name="Nylinder S."/>
            <person name="Hedman E."/>
            <person name="Kallberg Y."/>
        </authorList>
    </citation>
    <scope>NUCLEOTIDE SEQUENCE [LARGE SCALE GENOMIC DNA]</scope>
</reference>
<feature type="chain" id="PRO_5043954218" description="Cuticle protein 16.8" evidence="3">
    <location>
        <begin position="18"/>
        <end position="337"/>
    </location>
</feature>
<evidence type="ECO:0000256" key="1">
    <source>
        <dbReference type="ARBA" id="ARBA00022460"/>
    </source>
</evidence>
<dbReference type="AlphaFoldDB" id="A0AAV2AAV8"/>
<organism evidence="4 5">
    <name type="scientific">Larinioides sclopetarius</name>
    <dbReference type="NCBI Taxonomy" id="280406"/>
    <lineage>
        <taxon>Eukaryota</taxon>
        <taxon>Metazoa</taxon>
        <taxon>Ecdysozoa</taxon>
        <taxon>Arthropoda</taxon>
        <taxon>Chelicerata</taxon>
        <taxon>Arachnida</taxon>
        <taxon>Araneae</taxon>
        <taxon>Araneomorphae</taxon>
        <taxon>Entelegynae</taxon>
        <taxon>Araneoidea</taxon>
        <taxon>Araneidae</taxon>
        <taxon>Larinioides</taxon>
    </lineage>
</organism>
<keyword evidence="1 2" id="KW-0193">Cuticle</keyword>
<dbReference type="Pfam" id="PF00379">
    <property type="entry name" value="Chitin_bind_4"/>
    <property type="match status" value="2"/>
</dbReference>
<protein>
    <recommendedName>
        <fullName evidence="6">Cuticle protein 16.8</fullName>
    </recommendedName>
</protein>